<accession>A0ABR3Q367</accession>
<name>A0ABR3Q367_9TREE</name>
<sequence>MKISHGHWKGWSVRLEYTDGKKKIDGLYCPDEHAPSYISAQRTGKTPLHVAYAEVKFYEHPFQIIVERDGTQSSQKEVQLNCIIDGRQLSSGQVSYGDGKGSTVFDTWVDEGCGTYHDKNYKFAPILFIPDGPIPAEALYYGSIIVTLEEITARTTPTAPKILCTGNKPLGLLDKKLEHQTTDCYVDGNTVRASQPGPISYISLNKSIPKATVVFKYGSTNTLKKNGIIPKTPTAIASRPTTRYGGTKFKQSATPLTVIYNPDTPRKRHRTNSDKGNDSDSSSSSWSKV</sequence>
<protein>
    <submittedName>
        <fullName evidence="2">Uncharacterized protein</fullName>
    </submittedName>
</protein>
<comment type="caution">
    <text evidence="2">The sequence shown here is derived from an EMBL/GenBank/DDBJ whole genome shotgun (WGS) entry which is preliminary data.</text>
</comment>
<keyword evidence="3" id="KW-1185">Reference proteome</keyword>
<proteinExistence type="predicted"/>
<organism evidence="2 3">
    <name type="scientific">Vanrija albida</name>
    <dbReference type="NCBI Taxonomy" id="181172"/>
    <lineage>
        <taxon>Eukaryota</taxon>
        <taxon>Fungi</taxon>
        <taxon>Dikarya</taxon>
        <taxon>Basidiomycota</taxon>
        <taxon>Agaricomycotina</taxon>
        <taxon>Tremellomycetes</taxon>
        <taxon>Trichosporonales</taxon>
        <taxon>Trichosporonaceae</taxon>
        <taxon>Vanrija</taxon>
    </lineage>
</organism>
<dbReference type="EMBL" id="JBBXJM010000004">
    <property type="protein sequence ID" value="KAL1409200.1"/>
    <property type="molecule type" value="Genomic_DNA"/>
</dbReference>
<feature type="region of interest" description="Disordered" evidence="1">
    <location>
        <begin position="259"/>
        <end position="289"/>
    </location>
</feature>
<dbReference type="Proteomes" id="UP001565368">
    <property type="component" value="Unassembled WGS sequence"/>
</dbReference>
<gene>
    <name evidence="2" type="ORF">Q8F55_006030</name>
</gene>
<evidence type="ECO:0000313" key="2">
    <source>
        <dbReference type="EMBL" id="KAL1409200.1"/>
    </source>
</evidence>
<reference evidence="2 3" key="1">
    <citation type="submission" date="2023-08" db="EMBL/GenBank/DDBJ databases">
        <title>Annotated Genome Sequence of Vanrija albida AlHP1.</title>
        <authorList>
            <person name="Herzog R."/>
        </authorList>
    </citation>
    <scope>NUCLEOTIDE SEQUENCE [LARGE SCALE GENOMIC DNA]</scope>
    <source>
        <strain evidence="2 3">AlHP1</strain>
    </source>
</reference>
<feature type="compositionally biased region" description="Low complexity" evidence="1">
    <location>
        <begin position="279"/>
        <end position="289"/>
    </location>
</feature>
<evidence type="ECO:0000256" key="1">
    <source>
        <dbReference type="SAM" id="MobiDB-lite"/>
    </source>
</evidence>
<evidence type="ECO:0000313" key="3">
    <source>
        <dbReference type="Proteomes" id="UP001565368"/>
    </source>
</evidence>
<dbReference type="RefSeq" id="XP_069209144.1">
    <property type="nucleotide sequence ID" value="XM_069354502.1"/>
</dbReference>
<dbReference type="GeneID" id="95987073"/>